<organism evidence="2 3">
    <name type="scientific">Vibrio chagasii</name>
    <dbReference type="NCBI Taxonomy" id="170679"/>
    <lineage>
        <taxon>Bacteria</taxon>
        <taxon>Pseudomonadati</taxon>
        <taxon>Pseudomonadota</taxon>
        <taxon>Gammaproteobacteria</taxon>
        <taxon>Vibrionales</taxon>
        <taxon>Vibrionaceae</taxon>
        <taxon>Vibrio</taxon>
    </lineage>
</organism>
<comment type="caution">
    <text evidence="2">The sequence shown here is derived from an EMBL/GenBank/DDBJ whole genome shotgun (WGS) entry which is preliminary data.</text>
</comment>
<dbReference type="EMBL" id="VTXW01000072">
    <property type="protein sequence ID" value="NOH36536.1"/>
    <property type="molecule type" value="Genomic_DNA"/>
</dbReference>
<gene>
    <name evidence="2" type="ORF">F0245_24990</name>
</gene>
<name>A0A7Y4DUG9_9VIBR</name>
<feature type="compositionally biased region" description="Basic and acidic residues" evidence="1">
    <location>
        <begin position="31"/>
        <end position="43"/>
    </location>
</feature>
<reference evidence="2 3" key="1">
    <citation type="submission" date="2019-09" db="EMBL/GenBank/DDBJ databases">
        <title>Draft genome sequencing and comparative genomics of hatchery-associated Vibrios.</title>
        <authorList>
            <person name="Kehlet-Delgado H."/>
            <person name="Mueller R.S."/>
        </authorList>
    </citation>
    <scope>NUCLEOTIDE SEQUENCE [LARGE SCALE GENOMIC DNA]</scope>
    <source>
        <strain evidence="2 3">00-90-10</strain>
    </source>
</reference>
<evidence type="ECO:0000313" key="3">
    <source>
        <dbReference type="Proteomes" id="UP000525336"/>
    </source>
</evidence>
<accession>A0A7Y4DUG9</accession>
<dbReference type="Proteomes" id="UP000525336">
    <property type="component" value="Unassembled WGS sequence"/>
</dbReference>
<evidence type="ECO:0000256" key="1">
    <source>
        <dbReference type="SAM" id="MobiDB-lite"/>
    </source>
</evidence>
<sequence>MDKDAELLAELKQKKKLTGSERAQLKMLERKINRAEKPSKQESKSNVFATKPTTKINPLPIRFSNDERTGITELANDIKTNNLELVITELGSEREINDTKLVRAAVYLLKQHSHEDIVDAIKQVKLNMIR</sequence>
<dbReference type="AlphaFoldDB" id="A0A7Y4DUG9"/>
<proteinExistence type="predicted"/>
<evidence type="ECO:0000313" key="2">
    <source>
        <dbReference type="EMBL" id="NOH36536.1"/>
    </source>
</evidence>
<feature type="region of interest" description="Disordered" evidence="1">
    <location>
        <begin position="31"/>
        <end position="51"/>
    </location>
</feature>
<dbReference type="RefSeq" id="WP_171369629.1">
    <property type="nucleotide sequence ID" value="NZ_VTXW01000072.1"/>
</dbReference>
<protein>
    <submittedName>
        <fullName evidence="2">Uncharacterized protein</fullName>
    </submittedName>
</protein>